<keyword evidence="5 9" id="KW-0812">Transmembrane</keyword>
<proteinExistence type="predicted"/>
<evidence type="ECO:0000256" key="1">
    <source>
        <dbReference type="ARBA" id="ARBA00004651"/>
    </source>
</evidence>
<evidence type="ECO:0000256" key="9">
    <source>
        <dbReference type="SAM" id="Phobius"/>
    </source>
</evidence>
<gene>
    <name evidence="10" type="ORF">R7226_25000</name>
</gene>
<keyword evidence="4" id="KW-0997">Cell inner membrane</keyword>
<evidence type="ECO:0000256" key="2">
    <source>
        <dbReference type="ARBA" id="ARBA00022448"/>
    </source>
</evidence>
<evidence type="ECO:0000256" key="8">
    <source>
        <dbReference type="SAM" id="MobiDB-lite"/>
    </source>
</evidence>
<keyword evidence="2" id="KW-0813">Transport</keyword>
<feature type="transmembrane region" description="Helical" evidence="9">
    <location>
        <begin position="34"/>
        <end position="51"/>
    </location>
</feature>
<comment type="subcellular location">
    <subcellularLocation>
        <location evidence="1">Cell membrane</location>
        <topology evidence="1">Multi-pass membrane protein</topology>
    </subcellularLocation>
</comment>
<dbReference type="PANTHER" id="PTHR32196:SF21">
    <property type="entry name" value="ABC TRANSPORTER PERMEASE PROTEIN YPHD-RELATED"/>
    <property type="match status" value="1"/>
</dbReference>
<feature type="transmembrane region" description="Helical" evidence="9">
    <location>
        <begin position="267"/>
        <end position="283"/>
    </location>
</feature>
<feature type="transmembrane region" description="Helical" evidence="9">
    <location>
        <begin position="72"/>
        <end position="93"/>
    </location>
</feature>
<evidence type="ECO:0000256" key="6">
    <source>
        <dbReference type="ARBA" id="ARBA00022989"/>
    </source>
</evidence>
<feature type="transmembrane region" description="Helical" evidence="9">
    <location>
        <begin position="184"/>
        <end position="205"/>
    </location>
</feature>
<feature type="transmembrane region" description="Helical" evidence="9">
    <location>
        <begin position="113"/>
        <end position="137"/>
    </location>
</feature>
<evidence type="ECO:0000256" key="4">
    <source>
        <dbReference type="ARBA" id="ARBA00022519"/>
    </source>
</evidence>
<dbReference type="InterPro" id="IPR001851">
    <property type="entry name" value="ABC_transp_permease"/>
</dbReference>
<evidence type="ECO:0000313" key="10">
    <source>
        <dbReference type="EMBL" id="MDW5597633.1"/>
    </source>
</evidence>
<dbReference type="Pfam" id="PF02653">
    <property type="entry name" value="BPD_transp_2"/>
    <property type="match status" value="1"/>
</dbReference>
<keyword evidence="6 9" id="KW-1133">Transmembrane helix</keyword>
<keyword evidence="3" id="KW-1003">Cell membrane</keyword>
<feature type="transmembrane region" description="Helical" evidence="9">
    <location>
        <begin position="316"/>
        <end position="336"/>
    </location>
</feature>
<organism evidence="10 11">
    <name type="scientific">Conexibacter stalactiti</name>
    <dbReference type="NCBI Taxonomy" id="1940611"/>
    <lineage>
        <taxon>Bacteria</taxon>
        <taxon>Bacillati</taxon>
        <taxon>Actinomycetota</taxon>
        <taxon>Thermoleophilia</taxon>
        <taxon>Solirubrobacterales</taxon>
        <taxon>Conexibacteraceae</taxon>
        <taxon>Conexibacter</taxon>
    </lineage>
</organism>
<protein>
    <submittedName>
        <fullName evidence="10">ABC transporter permease</fullName>
    </submittedName>
</protein>
<comment type="caution">
    <text evidence="10">The sequence shown here is derived from an EMBL/GenBank/DDBJ whole genome shotgun (WGS) entry which is preliminary data.</text>
</comment>
<feature type="region of interest" description="Disordered" evidence="8">
    <location>
        <begin position="1"/>
        <end position="20"/>
    </location>
</feature>
<keyword evidence="11" id="KW-1185">Reference proteome</keyword>
<dbReference type="CDD" id="cd06579">
    <property type="entry name" value="TM_PBP1_transp_AraH_like"/>
    <property type="match status" value="1"/>
</dbReference>
<accession>A0ABU4HWC1</accession>
<sequence length="346" mass="34756">MSVQSSTAPAVESSPEGARPAPARRRRLLDFAEAYGLILLTIAVIAFFALLPASSDTFFTMANLRIVLVDQAVLMVVALAVLVPMVAGVWNFTPGAAAGMASIYAAQVGASSGSFALAALAGIAAGAVVGAVVAVLITTTKINSVIATFAMTIIIAGVVDLETGGNSIVSGLPRTFNTLGTGEVLGIPTLFWLAAIVAAVVHYLMRMTPFGRSLYATGANRQAAKLVGLRVERLTALALIVSGVLAGIAGVILLARSGAGNPTVGPGFTIPAFAAVFLGAVAVRPGQWNVGGLIAAIAFLGALNSGLTLAGAAASVSALASGLALLVGVGFANVFARQRGRQLETS</sequence>
<feature type="transmembrane region" description="Helical" evidence="9">
    <location>
        <begin position="290"/>
        <end position="310"/>
    </location>
</feature>
<reference evidence="11" key="1">
    <citation type="submission" date="2023-07" db="EMBL/GenBank/DDBJ databases">
        <title>Conexibacter stalactiti sp. nov., isolated from stalactites in a lava cave and emended description of the genus Conexibacter.</title>
        <authorList>
            <person name="Lee S.D."/>
        </authorList>
    </citation>
    <scope>NUCLEOTIDE SEQUENCE [LARGE SCALE GENOMIC DNA]</scope>
    <source>
        <strain evidence="11">KCTC 39840</strain>
    </source>
</reference>
<dbReference type="EMBL" id="JAWSTH010000096">
    <property type="protein sequence ID" value="MDW5597633.1"/>
    <property type="molecule type" value="Genomic_DNA"/>
</dbReference>
<keyword evidence="7 9" id="KW-0472">Membrane</keyword>
<evidence type="ECO:0000256" key="3">
    <source>
        <dbReference type="ARBA" id="ARBA00022475"/>
    </source>
</evidence>
<reference evidence="10 11" key="2">
    <citation type="submission" date="2023-10" db="EMBL/GenBank/DDBJ databases">
        <authorList>
            <person name="Han X.F."/>
        </authorList>
    </citation>
    <scope>NUCLEOTIDE SEQUENCE [LARGE SCALE GENOMIC DNA]</scope>
    <source>
        <strain evidence="10 11">KCTC 39840</strain>
    </source>
</reference>
<dbReference type="RefSeq" id="WP_318600099.1">
    <property type="nucleotide sequence ID" value="NZ_JAWSTH010000096.1"/>
</dbReference>
<feature type="transmembrane region" description="Helical" evidence="9">
    <location>
        <begin position="144"/>
        <end position="164"/>
    </location>
</feature>
<evidence type="ECO:0000256" key="7">
    <source>
        <dbReference type="ARBA" id="ARBA00023136"/>
    </source>
</evidence>
<name>A0ABU4HWC1_9ACTN</name>
<dbReference type="Proteomes" id="UP001284601">
    <property type="component" value="Unassembled WGS sequence"/>
</dbReference>
<evidence type="ECO:0000256" key="5">
    <source>
        <dbReference type="ARBA" id="ARBA00022692"/>
    </source>
</evidence>
<feature type="transmembrane region" description="Helical" evidence="9">
    <location>
        <begin position="234"/>
        <end position="255"/>
    </location>
</feature>
<dbReference type="PANTHER" id="PTHR32196">
    <property type="entry name" value="ABC TRANSPORTER PERMEASE PROTEIN YPHD-RELATED-RELATED"/>
    <property type="match status" value="1"/>
</dbReference>
<evidence type="ECO:0000313" key="11">
    <source>
        <dbReference type="Proteomes" id="UP001284601"/>
    </source>
</evidence>